<dbReference type="EMBL" id="CP121252">
    <property type="protein sequence ID" value="WFP16285.1"/>
    <property type="molecule type" value="Genomic_DNA"/>
</dbReference>
<evidence type="ECO:0000256" key="3">
    <source>
        <dbReference type="ARBA" id="ARBA00022475"/>
    </source>
</evidence>
<dbReference type="Proteomes" id="UP001219037">
    <property type="component" value="Chromosome"/>
</dbReference>
<dbReference type="PROSITE" id="PS50850">
    <property type="entry name" value="MFS"/>
    <property type="match status" value="1"/>
</dbReference>
<dbReference type="InterPro" id="IPR005829">
    <property type="entry name" value="Sugar_transporter_CS"/>
</dbReference>
<dbReference type="InterPro" id="IPR036259">
    <property type="entry name" value="MFS_trans_sf"/>
</dbReference>
<dbReference type="Gene3D" id="1.20.1250.20">
    <property type="entry name" value="MFS general substrate transporter like domains"/>
    <property type="match status" value="2"/>
</dbReference>
<evidence type="ECO:0000313" key="9">
    <source>
        <dbReference type="EMBL" id="WFP16285.1"/>
    </source>
</evidence>
<reference evidence="9 10" key="1">
    <citation type="submission" date="2023-04" db="EMBL/GenBank/DDBJ databases">
        <title>Funneling lignin-derived compounds into biodiesel using alkali-halophilic Citricoccus sp. P2.</title>
        <authorList>
            <person name="Luo C.-B."/>
        </authorList>
    </citation>
    <scope>NUCLEOTIDE SEQUENCE [LARGE SCALE GENOMIC DNA]</scope>
    <source>
        <strain evidence="9 10">P2</strain>
    </source>
</reference>
<evidence type="ECO:0000256" key="4">
    <source>
        <dbReference type="ARBA" id="ARBA00022692"/>
    </source>
</evidence>
<gene>
    <name evidence="9" type="ORF">P8192_12990</name>
</gene>
<feature type="transmembrane region" description="Helical" evidence="7">
    <location>
        <begin position="64"/>
        <end position="85"/>
    </location>
</feature>
<evidence type="ECO:0000256" key="7">
    <source>
        <dbReference type="SAM" id="Phobius"/>
    </source>
</evidence>
<feature type="transmembrane region" description="Helical" evidence="7">
    <location>
        <begin position="97"/>
        <end position="115"/>
    </location>
</feature>
<keyword evidence="10" id="KW-1185">Reference proteome</keyword>
<feature type="transmembrane region" description="Helical" evidence="7">
    <location>
        <begin position="188"/>
        <end position="206"/>
    </location>
</feature>
<dbReference type="PROSITE" id="PS00216">
    <property type="entry name" value="SUGAR_TRANSPORT_1"/>
    <property type="match status" value="2"/>
</dbReference>
<evidence type="ECO:0000313" key="10">
    <source>
        <dbReference type="Proteomes" id="UP001219037"/>
    </source>
</evidence>
<keyword evidence="6 7" id="KW-0472">Membrane</keyword>
<dbReference type="InterPro" id="IPR011701">
    <property type="entry name" value="MFS"/>
</dbReference>
<dbReference type="Pfam" id="PF07690">
    <property type="entry name" value="MFS_1"/>
    <property type="match status" value="2"/>
</dbReference>
<dbReference type="PANTHER" id="PTHR23517">
    <property type="entry name" value="RESISTANCE PROTEIN MDTM, PUTATIVE-RELATED-RELATED"/>
    <property type="match status" value="1"/>
</dbReference>
<feature type="transmembrane region" description="Helical" evidence="7">
    <location>
        <begin position="21"/>
        <end position="44"/>
    </location>
</feature>
<feature type="transmembrane region" description="Helical" evidence="7">
    <location>
        <begin position="384"/>
        <end position="400"/>
    </location>
</feature>
<protein>
    <submittedName>
        <fullName evidence="9">MFS transporter</fullName>
    </submittedName>
</protein>
<dbReference type="SUPFAM" id="SSF103473">
    <property type="entry name" value="MFS general substrate transporter"/>
    <property type="match status" value="1"/>
</dbReference>
<organism evidence="9 10">
    <name type="scientific">Citricoccus muralis</name>
    <dbReference type="NCBI Taxonomy" id="169134"/>
    <lineage>
        <taxon>Bacteria</taxon>
        <taxon>Bacillati</taxon>
        <taxon>Actinomycetota</taxon>
        <taxon>Actinomycetes</taxon>
        <taxon>Micrococcales</taxon>
        <taxon>Micrococcaceae</taxon>
        <taxon>Citricoccus</taxon>
    </lineage>
</organism>
<proteinExistence type="predicted"/>
<dbReference type="PANTHER" id="PTHR23517:SF3">
    <property type="entry name" value="INTEGRAL MEMBRANE TRANSPORT PROTEIN"/>
    <property type="match status" value="1"/>
</dbReference>
<evidence type="ECO:0000259" key="8">
    <source>
        <dbReference type="PROSITE" id="PS50850"/>
    </source>
</evidence>
<sequence length="434" mass="45243">MPRRASDSDTGKGPGTQSLKLGLRANAAQFALLVAVNALVGGMVGQQQTVLPLLAESEFELTGYSFIFTYVAAFGITKAIANYFAGTLSDKYGRKPVLLIGWLFAVPVPLMLIFAPDWGWVVAANVLLGINQGLTWSTTVVMKIDLVGPAKRGLAMGLNEAAGYGAVAVTSLIAGYLAEQYGLRPAPFLLGLAYTALALLLSGVFVRETRGHAQLEAAQHRPRGDGIHDHLHANLTNRQVAVQTSVKEPALSAASQAGLVNNLNFGLSWGLFPLLFATADLSVSQVSVLFALYPGVWGAGQLVTGALSDRIGRKHLITAGMALQAAALMLIASGDGFTHWAFGTALLGAGTAMVYPTLLAVVGDVAHPAWRGRAVGVYRVWRDLGYAAGAVLGGVVADALGLSAAVWAAALVSAASAAVVAVRMYETHQKSPKA</sequence>
<dbReference type="CDD" id="cd17325">
    <property type="entry name" value="MFS_MdtG_SLC18_like"/>
    <property type="match status" value="1"/>
</dbReference>
<keyword evidence="3" id="KW-1003">Cell membrane</keyword>
<keyword evidence="5 7" id="KW-1133">Transmembrane helix</keyword>
<keyword evidence="4 7" id="KW-0812">Transmembrane</keyword>
<comment type="subcellular location">
    <subcellularLocation>
        <location evidence="1">Cell membrane</location>
        <topology evidence="1">Multi-pass membrane protein</topology>
    </subcellularLocation>
</comment>
<keyword evidence="2" id="KW-0813">Transport</keyword>
<accession>A0ABY8H6E5</accession>
<evidence type="ECO:0000256" key="2">
    <source>
        <dbReference type="ARBA" id="ARBA00022448"/>
    </source>
</evidence>
<dbReference type="InterPro" id="IPR020846">
    <property type="entry name" value="MFS_dom"/>
</dbReference>
<feature type="transmembrane region" description="Helical" evidence="7">
    <location>
        <begin position="406"/>
        <end position="425"/>
    </location>
</feature>
<feature type="transmembrane region" description="Helical" evidence="7">
    <location>
        <begin position="340"/>
        <end position="363"/>
    </location>
</feature>
<feature type="domain" description="Major facilitator superfamily (MFS) profile" evidence="8">
    <location>
        <begin position="30"/>
        <end position="428"/>
    </location>
</feature>
<dbReference type="InterPro" id="IPR050171">
    <property type="entry name" value="MFS_Transporters"/>
</dbReference>
<evidence type="ECO:0000256" key="1">
    <source>
        <dbReference type="ARBA" id="ARBA00004651"/>
    </source>
</evidence>
<feature type="transmembrane region" description="Helical" evidence="7">
    <location>
        <begin position="121"/>
        <end position="142"/>
    </location>
</feature>
<dbReference type="RefSeq" id="WP_278157437.1">
    <property type="nucleotide sequence ID" value="NZ_CP121252.1"/>
</dbReference>
<feature type="transmembrane region" description="Helical" evidence="7">
    <location>
        <begin position="154"/>
        <end position="176"/>
    </location>
</feature>
<name>A0ABY8H6E5_9MICC</name>
<feature type="transmembrane region" description="Helical" evidence="7">
    <location>
        <begin position="316"/>
        <end position="334"/>
    </location>
</feature>
<evidence type="ECO:0000256" key="6">
    <source>
        <dbReference type="ARBA" id="ARBA00023136"/>
    </source>
</evidence>
<evidence type="ECO:0000256" key="5">
    <source>
        <dbReference type="ARBA" id="ARBA00022989"/>
    </source>
</evidence>